<feature type="coiled-coil region" evidence="1">
    <location>
        <begin position="509"/>
        <end position="557"/>
    </location>
</feature>
<dbReference type="Ensembl" id="ENSNMLT00000006083.1">
    <property type="protein sequence ID" value="ENSNMLP00000005292.1"/>
    <property type="gene ID" value="ENSNMLG00000003869.1"/>
</dbReference>
<dbReference type="GO" id="GO:0005576">
    <property type="term" value="C:extracellular region"/>
    <property type="evidence" value="ECO:0007669"/>
    <property type="project" value="GOC"/>
</dbReference>
<evidence type="ECO:0000313" key="3">
    <source>
        <dbReference type="Ensembl" id="ENSNMLP00000005292.1"/>
    </source>
</evidence>
<feature type="region of interest" description="Disordered" evidence="2">
    <location>
        <begin position="286"/>
        <end position="306"/>
    </location>
</feature>
<name>A0A8C6SDG8_9GOBI</name>
<accession>A0A8C6SDG8</accession>
<feature type="coiled-coil region" evidence="1">
    <location>
        <begin position="385"/>
        <end position="440"/>
    </location>
</feature>
<dbReference type="PANTHER" id="PTHR16275:SF8">
    <property type="entry name" value="COILED-COIL DOMAIN-CONTAINING PROTEIN 40"/>
    <property type="match status" value="1"/>
</dbReference>
<evidence type="ECO:0000313" key="4">
    <source>
        <dbReference type="Proteomes" id="UP000694523"/>
    </source>
</evidence>
<evidence type="ECO:0000256" key="1">
    <source>
        <dbReference type="SAM" id="Coils"/>
    </source>
</evidence>
<feature type="coiled-coil region" evidence="1">
    <location>
        <begin position="223"/>
        <end position="250"/>
    </location>
</feature>
<sequence>RHQAALTIQLTKELDRVKAAIHDASLELHRLHENLARLQYKLDDIHQTKSATLEKHQKALDQLEANKSQFHNTANQLKTLRLMLQSEIDNLTRDLTFTQEVSKELHSNTKAIRNATHKAEAEKLQAEEQKQKQDLYVKRLTKEMEMLTEQVALYNAETSAQAEQTQAAKEALSEAEMQMASLQMARKQLLQEWNSSLVGMRRREEASASMQEAHQLLSQDREIKGYKKTIIKEQEQNEILTRQLKRVQMDNSTTKSQINQKQGQQEALQTHYSTCLRTLQETERTLETSNLESEVKDQRRQSEKESALRLELEDNIVFAMQQKLTHNKAAKNSQKLSDYSVVAQLSDQVAKMSSFMFFIGQKQSIITKLKKKIDQITEATGHEDLSPLQVKVDSLKAQIEDLEGNVRRDHHLWIKKQGTLMGQTQELETASKNILQLQTEQTCMQQEKIRIESMFDRRRTLDEKEIQKNTQMLRGDLTKLSTLLNKNKQLSQALELDNTLMQMDFIKKVKEKELESIELQLKLEKTAEEKERLLNCLVEAERQIMLWEKKIQIVKETYSAVQGVEEQAEIQRMKAEIHRMEVNYLDDYPIIRYWGLAKKLKSVLDNSYKPLSNSASIEAALQTQMERVHTVSTILHRVCQDFPQHQGALRKLTLALAAHSQEREPELEVS</sequence>
<dbReference type="GO" id="GO:0001947">
    <property type="term" value="P:heart looping"/>
    <property type="evidence" value="ECO:0007669"/>
    <property type="project" value="TreeGrafter"/>
</dbReference>
<dbReference type="PANTHER" id="PTHR16275">
    <property type="entry name" value="COILED-COIL DOMAIN-CONTAINING PROTEIN 40"/>
    <property type="match status" value="1"/>
</dbReference>
<proteinExistence type="predicted"/>
<dbReference type="GO" id="GO:0005929">
    <property type="term" value="C:cilium"/>
    <property type="evidence" value="ECO:0007669"/>
    <property type="project" value="TreeGrafter"/>
</dbReference>
<dbReference type="InterPro" id="IPR037386">
    <property type="entry name" value="CCDC40"/>
</dbReference>
<dbReference type="GO" id="GO:0005737">
    <property type="term" value="C:cytoplasm"/>
    <property type="evidence" value="ECO:0007669"/>
    <property type="project" value="TreeGrafter"/>
</dbReference>
<dbReference type="GO" id="GO:0060287">
    <property type="term" value="P:epithelial cilium movement involved in determination of left/right asymmetry"/>
    <property type="evidence" value="ECO:0007669"/>
    <property type="project" value="TreeGrafter"/>
</dbReference>
<keyword evidence="1" id="KW-0175">Coiled coil</keyword>
<dbReference type="AlphaFoldDB" id="A0A8C6SDG8"/>
<feature type="compositionally biased region" description="Basic and acidic residues" evidence="2">
    <location>
        <begin position="293"/>
        <end position="306"/>
    </location>
</feature>
<keyword evidence="4" id="KW-1185">Reference proteome</keyword>
<evidence type="ECO:0000256" key="2">
    <source>
        <dbReference type="SAM" id="MobiDB-lite"/>
    </source>
</evidence>
<organism evidence="3 4">
    <name type="scientific">Neogobius melanostomus</name>
    <name type="common">round goby</name>
    <dbReference type="NCBI Taxonomy" id="47308"/>
    <lineage>
        <taxon>Eukaryota</taxon>
        <taxon>Metazoa</taxon>
        <taxon>Chordata</taxon>
        <taxon>Craniata</taxon>
        <taxon>Vertebrata</taxon>
        <taxon>Euteleostomi</taxon>
        <taxon>Actinopterygii</taxon>
        <taxon>Neopterygii</taxon>
        <taxon>Teleostei</taxon>
        <taxon>Neoteleostei</taxon>
        <taxon>Acanthomorphata</taxon>
        <taxon>Gobiaria</taxon>
        <taxon>Gobiiformes</taxon>
        <taxon>Gobioidei</taxon>
        <taxon>Gobiidae</taxon>
        <taxon>Benthophilinae</taxon>
        <taxon>Neogobiini</taxon>
        <taxon>Neogobius</taxon>
    </lineage>
</organism>
<dbReference type="GO" id="GO:0035082">
    <property type="term" value="P:axoneme assembly"/>
    <property type="evidence" value="ECO:0007669"/>
    <property type="project" value="InterPro"/>
</dbReference>
<dbReference type="Proteomes" id="UP000694523">
    <property type="component" value="Unplaced"/>
</dbReference>
<protein>
    <submittedName>
        <fullName evidence="3">Coiled-coil domain containing 40</fullName>
    </submittedName>
</protein>
<reference evidence="3" key="2">
    <citation type="submission" date="2025-09" db="UniProtKB">
        <authorList>
            <consortium name="Ensembl"/>
        </authorList>
    </citation>
    <scope>IDENTIFICATION</scope>
</reference>
<feature type="coiled-coil region" evidence="1">
    <location>
        <begin position="14"/>
        <end position="192"/>
    </location>
</feature>
<reference evidence="3" key="1">
    <citation type="submission" date="2025-08" db="UniProtKB">
        <authorList>
            <consortium name="Ensembl"/>
        </authorList>
    </citation>
    <scope>IDENTIFICATION</scope>
</reference>